<protein>
    <submittedName>
        <fullName evidence="1">Rod shape-determining protein MreD</fullName>
    </submittedName>
</protein>
<evidence type="ECO:0000313" key="1">
    <source>
        <dbReference type="EMBL" id="PTR20407.1"/>
    </source>
</evidence>
<dbReference type="OrthoDB" id="7629477at2"/>
<proteinExistence type="predicted"/>
<evidence type="ECO:0000313" key="2">
    <source>
        <dbReference type="Proteomes" id="UP000244060"/>
    </source>
</evidence>
<accession>A0A2T5KDF0</accession>
<organism evidence="1 2">
    <name type="scientific">Cereibacter azotoformans</name>
    <dbReference type="NCBI Taxonomy" id="43057"/>
    <lineage>
        <taxon>Bacteria</taxon>
        <taxon>Pseudomonadati</taxon>
        <taxon>Pseudomonadota</taxon>
        <taxon>Alphaproteobacteria</taxon>
        <taxon>Rhodobacterales</taxon>
        <taxon>Paracoccaceae</taxon>
        <taxon>Cereibacter</taxon>
    </lineage>
</organism>
<name>A0A2T5KDF0_9RHOB</name>
<gene>
    <name evidence="1" type="ORF">C8J28_102172</name>
</gene>
<sequence length="179" mass="20051">MAEGIRRRVWLYPTVFVGIAGFLVMLRLLPLGFEAGAWPGPDLLLCLILAWVMRRPDYLPALLLALVLLLEDLLLMRPPGLWAALVLIATEFLRTRAALTRELSFPVEWMLVSGIMLALRFAERMVAALAFLPQPALGQHLQQTATTILCYPLIVGCCWLLLDLRKPATGELDAFGRRM</sequence>
<dbReference type="AlphaFoldDB" id="A0A2T5KDF0"/>
<keyword evidence="2" id="KW-1185">Reference proteome</keyword>
<dbReference type="RefSeq" id="WP_011908624.1">
    <property type="nucleotide sequence ID" value="NZ_CP089965.1"/>
</dbReference>
<dbReference type="Proteomes" id="UP000244060">
    <property type="component" value="Unassembled WGS sequence"/>
</dbReference>
<reference evidence="1 2" key="1">
    <citation type="submission" date="2018-04" db="EMBL/GenBank/DDBJ databases">
        <title>Genomic Encyclopedia of Type Strains, Phase III (KMG-III): the genomes of soil and plant-associated and newly described type strains.</title>
        <authorList>
            <person name="Whitman W."/>
        </authorList>
    </citation>
    <scope>NUCLEOTIDE SEQUENCE [LARGE SCALE GENOMIC DNA]</scope>
    <source>
        <strain evidence="1 2">KA25</strain>
    </source>
</reference>
<dbReference type="EMBL" id="QAOT01000002">
    <property type="protein sequence ID" value="PTR20407.1"/>
    <property type="molecule type" value="Genomic_DNA"/>
</dbReference>
<comment type="caution">
    <text evidence="1">The sequence shown here is derived from an EMBL/GenBank/DDBJ whole genome shotgun (WGS) entry which is preliminary data.</text>
</comment>